<dbReference type="Proteomes" id="UP001166784">
    <property type="component" value="Unassembled WGS sequence"/>
</dbReference>
<sequence>MQLTDLVAAEEQVRKEVAAAAPEFTAFLDGFRHRAVLVPFDDQGAICSAELGGIRWILAFSDEKSLARFAKGGSDPAIGVRQPATVEEEGEKGWDYRKVLGWRLLDNVIPAAGRPCGVALDAGSDKGKVLPPVSGIVPERATADAYAANGGRIARR</sequence>
<accession>A0ABS9SY32</accession>
<comment type="caution">
    <text evidence="1">The sequence shown here is derived from an EMBL/GenBank/DDBJ whole genome shotgun (WGS) entry which is preliminary data.</text>
</comment>
<proteinExistence type="predicted"/>
<dbReference type="EMBL" id="JAKWJU010000002">
    <property type="protein sequence ID" value="MCH6161170.1"/>
    <property type="molecule type" value="Genomic_DNA"/>
</dbReference>
<evidence type="ECO:0008006" key="3">
    <source>
        <dbReference type="Google" id="ProtNLM"/>
    </source>
</evidence>
<gene>
    <name evidence="1" type="ORF">MMA15_12395</name>
</gene>
<organism evidence="1 2">
    <name type="scientific">Streptomyces marispadix</name>
    <dbReference type="NCBI Taxonomy" id="2922868"/>
    <lineage>
        <taxon>Bacteria</taxon>
        <taxon>Bacillati</taxon>
        <taxon>Actinomycetota</taxon>
        <taxon>Actinomycetes</taxon>
        <taxon>Kitasatosporales</taxon>
        <taxon>Streptomycetaceae</taxon>
        <taxon>Streptomyces</taxon>
    </lineage>
</organism>
<protein>
    <recommendedName>
        <fullName evidence="3">SseB protein N-terminal domain-containing protein</fullName>
    </recommendedName>
</protein>
<dbReference type="RefSeq" id="WP_241059368.1">
    <property type="nucleotide sequence ID" value="NZ_JAKWJU010000002.1"/>
</dbReference>
<reference evidence="1" key="2">
    <citation type="journal article" date="2023" name="Int. J. Syst. Evol. Microbiol.">
        <title>Streptomyces marispadix sp. nov., isolated from marine beach sediment of the Northern Coast of Portugal.</title>
        <authorList>
            <person name="dos Santos J.D.N."/>
            <person name="Vitorino I.R."/>
            <person name="Kallscheuer N."/>
            <person name="Srivastava A."/>
            <person name="Krautwurst S."/>
            <person name="Marz M."/>
            <person name="Jogler C."/>
            <person name="Lobo Da Cunha A."/>
            <person name="Catita J."/>
            <person name="Goncalves H."/>
            <person name="Gonzalez I."/>
            <person name="Reyes F."/>
            <person name="Lage O.M."/>
        </authorList>
    </citation>
    <scope>NUCLEOTIDE SEQUENCE</scope>
    <source>
        <strain evidence="1">M600PL45_2</strain>
    </source>
</reference>
<evidence type="ECO:0000313" key="1">
    <source>
        <dbReference type="EMBL" id="MCH6161170.1"/>
    </source>
</evidence>
<evidence type="ECO:0000313" key="2">
    <source>
        <dbReference type="Proteomes" id="UP001166784"/>
    </source>
</evidence>
<name>A0ABS9SY32_9ACTN</name>
<reference evidence="1" key="1">
    <citation type="submission" date="2022-03" db="EMBL/GenBank/DDBJ databases">
        <authorList>
            <person name="Santos J.D.N."/>
            <person name="Kallscheuer N."/>
            <person name="Jogler C."/>
            <person name="Lage O.M."/>
        </authorList>
    </citation>
    <scope>NUCLEOTIDE SEQUENCE</scope>
    <source>
        <strain evidence="1">M600PL45_2</strain>
    </source>
</reference>
<keyword evidence="2" id="KW-1185">Reference proteome</keyword>